<evidence type="ECO:0000256" key="1">
    <source>
        <dbReference type="ARBA" id="ARBA00004478"/>
    </source>
</evidence>
<evidence type="ECO:0000313" key="9">
    <source>
        <dbReference type="EnsemblPlants" id="QL03p031079:mrna"/>
    </source>
</evidence>
<dbReference type="Gene3D" id="1.20.120.560">
    <property type="entry name" value="alix/aip1 in complex with the ypdl late domain"/>
    <property type="match status" value="1"/>
</dbReference>
<evidence type="ECO:0000313" key="10">
    <source>
        <dbReference type="Proteomes" id="UP000594261"/>
    </source>
</evidence>
<dbReference type="GO" id="GO:0009706">
    <property type="term" value="C:chloroplast inner membrane"/>
    <property type="evidence" value="ECO:0007669"/>
    <property type="project" value="UniProtKB-SubCell"/>
</dbReference>
<keyword evidence="4" id="KW-0934">Plastid</keyword>
<dbReference type="GO" id="GO:0015140">
    <property type="term" value="F:malate transmembrane transporter activity"/>
    <property type="evidence" value="ECO:0007669"/>
    <property type="project" value="UniProtKB-ARBA"/>
</dbReference>
<sequence>MNVVPTNGPNYLPLIMDRGFVGVPRGPEQPGAVQITMLELAAQGHASKVSADSLETGKMSVNSTSWFKAASLPAIACLLATPLVLYKLYPPETKDTPDAPAMAAKKLEHMGPVTRNEWVMVGTMLLAVPLWVFGVTRLGPPRLPSLQSLAEGHSLMASLFFKFITNDKVLYLVKDVEAHYQELEKYCPVRLMPSSTIEPVGAILSATDSVCTLQVLNQDETPLLYSIVFGEGVVNDATSIVLFNAVQSLDVSNIDLLTALKFLGTFLYLFFTSTALGIAVSCFSTNLKQAAESDGRIERSVREQSALMSILDCRPGQGACHFLQWEDTQEITTINDLVDESKHGISVDSTSTSHELVTKMGDLSINNLKRKFDSLEMENPQHLPTSVAVHEHFEKDQEPVIERSEHDETSENLTSTKYIDPSRVEDSSNLQDLVVLEVELTVSEPSALTVSLHSCWPFANGDWYSFCVNHKLLVYALAYVFSVKCSCLSSLIAIQGIHGESIGVSNIFFALGTEPFKDLDRIFSEIETEFEDQRANNAIEGWENMGQENGHVPAQHTVIDLHYYSTVEELVEVGPEKLIIEACYRYNLELHKKEEIAEEIARLRSAVSAITESKKSAKGAPAQLLDAFSKLELTRVRLKEMEIPDSILALEGNFTLPMELKEDVEAVQISGGPAGLEAELQQLRDLRRVNQEMLVQIAELQQNMIALVKILPTILRHKNNCCCKSRLRMIIFQPSLILKIIKIQAAIAKFREIKENSNEGLKFYVTLQCREMTEDVQRQMAGLSFQDNKNAGAYNNYPSGMSMANLLIRGVKAHTTMPMHNNLDLILGLLTPSQLHTFLLTKVATISNNSVAV</sequence>
<keyword evidence="10" id="KW-1185">Reference proteome</keyword>
<dbReference type="PANTHER" id="PTHR42826">
    <property type="entry name" value="DICARBOXYLATE TRANSPORTER 2.1, CHLOROPLASTIC"/>
    <property type="match status" value="1"/>
</dbReference>
<dbReference type="Gramene" id="QL03p031079:mrna">
    <property type="protein sequence ID" value="QL03p031079:mrna"/>
    <property type="gene ID" value="QL03p031079"/>
</dbReference>
<organism evidence="9 10">
    <name type="scientific">Quercus lobata</name>
    <name type="common">Valley oak</name>
    <dbReference type="NCBI Taxonomy" id="97700"/>
    <lineage>
        <taxon>Eukaryota</taxon>
        <taxon>Viridiplantae</taxon>
        <taxon>Streptophyta</taxon>
        <taxon>Embryophyta</taxon>
        <taxon>Tracheophyta</taxon>
        <taxon>Spermatophyta</taxon>
        <taxon>Magnoliopsida</taxon>
        <taxon>eudicotyledons</taxon>
        <taxon>Gunneridae</taxon>
        <taxon>Pentapetalae</taxon>
        <taxon>rosids</taxon>
        <taxon>fabids</taxon>
        <taxon>Fagales</taxon>
        <taxon>Fagaceae</taxon>
        <taxon>Quercus</taxon>
    </lineage>
</organism>
<dbReference type="Gene3D" id="1.20.140.50">
    <property type="entry name" value="alix/aip1 like domains"/>
    <property type="match status" value="1"/>
</dbReference>
<accession>A0A7N2L6S1</accession>
<protein>
    <recommendedName>
        <fullName evidence="8">Cation/H+ exchanger transmembrane domain-containing protein</fullName>
    </recommendedName>
</protein>
<comment type="similarity">
    <text evidence="2">Belongs to the SLC13A/DASS transporter (TC 2.A.47) family. DIT1 subfamily.</text>
</comment>
<reference evidence="9 10" key="1">
    <citation type="journal article" date="2016" name="G3 (Bethesda)">
        <title>First Draft Assembly and Annotation of the Genome of a California Endemic Oak Quercus lobata Nee (Fagaceae).</title>
        <authorList>
            <person name="Sork V.L."/>
            <person name="Fitz-Gibbon S.T."/>
            <person name="Puiu D."/>
            <person name="Crepeau M."/>
            <person name="Gugger P.F."/>
            <person name="Sherman R."/>
            <person name="Stevens K."/>
            <person name="Langley C.H."/>
            <person name="Pellegrini M."/>
            <person name="Salzberg S.L."/>
        </authorList>
    </citation>
    <scope>NUCLEOTIDE SEQUENCE [LARGE SCALE GENOMIC DNA]</scope>
    <source>
        <strain evidence="9 10">cv. SW786</strain>
    </source>
</reference>
<proteinExistence type="inferred from homology"/>
<dbReference type="Pfam" id="PF00999">
    <property type="entry name" value="Na_H_Exchanger"/>
    <property type="match status" value="1"/>
</dbReference>
<dbReference type="GO" id="GO:1902600">
    <property type="term" value="P:proton transmembrane transport"/>
    <property type="evidence" value="ECO:0007669"/>
    <property type="project" value="InterPro"/>
</dbReference>
<dbReference type="Pfam" id="PF00939">
    <property type="entry name" value="Na_sulph_symp"/>
    <property type="match status" value="1"/>
</dbReference>
<dbReference type="InterPro" id="IPR001898">
    <property type="entry name" value="SLC13A/DASS"/>
</dbReference>
<evidence type="ECO:0000256" key="7">
    <source>
        <dbReference type="SAM" id="Coils"/>
    </source>
</evidence>
<keyword evidence="6" id="KW-0472">Membrane</keyword>
<evidence type="ECO:0000256" key="2">
    <source>
        <dbReference type="ARBA" id="ARBA00007349"/>
    </source>
</evidence>
<dbReference type="InParanoid" id="A0A7N2L6S1"/>
<dbReference type="EMBL" id="LRBV02000003">
    <property type="status" value="NOT_ANNOTATED_CDS"/>
    <property type="molecule type" value="Genomic_DNA"/>
</dbReference>
<keyword evidence="5" id="KW-1133">Transmembrane helix</keyword>
<evidence type="ECO:0000256" key="5">
    <source>
        <dbReference type="ARBA" id="ARBA00022989"/>
    </source>
</evidence>
<keyword evidence="7" id="KW-0175">Coiled coil</keyword>
<dbReference type="GO" id="GO:0015297">
    <property type="term" value="F:antiporter activity"/>
    <property type="evidence" value="ECO:0007669"/>
    <property type="project" value="InterPro"/>
</dbReference>
<dbReference type="AlphaFoldDB" id="A0A7N2L6S1"/>
<dbReference type="InterPro" id="IPR030676">
    <property type="entry name" value="CitT-rel"/>
</dbReference>
<comment type="subcellular location">
    <subcellularLocation>
        <location evidence="1">Plastid</location>
        <location evidence="1">Chloroplast inner membrane</location>
        <topology evidence="1">Multi-pass membrane protein</topology>
    </subcellularLocation>
</comment>
<reference evidence="9" key="2">
    <citation type="submission" date="2021-01" db="UniProtKB">
        <authorList>
            <consortium name="EnsemblPlants"/>
        </authorList>
    </citation>
    <scope>IDENTIFICATION</scope>
</reference>
<keyword evidence="4" id="KW-1001">Plastid inner membrane</keyword>
<dbReference type="InterPro" id="IPR006153">
    <property type="entry name" value="Cation/H_exchanger_TM"/>
</dbReference>
<dbReference type="Proteomes" id="UP000594261">
    <property type="component" value="Chromosome 3"/>
</dbReference>
<evidence type="ECO:0000256" key="3">
    <source>
        <dbReference type="ARBA" id="ARBA00022692"/>
    </source>
</evidence>
<name>A0A7N2L6S1_QUELO</name>
<evidence type="ECO:0000256" key="6">
    <source>
        <dbReference type="ARBA" id="ARBA00023136"/>
    </source>
</evidence>
<dbReference type="EnsemblPlants" id="QL03p031079:mrna">
    <property type="protein sequence ID" value="QL03p031079:mrna"/>
    <property type="gene ID" value="QL03p031079"/>
</dbReference>
<evidence type="ECO:0000256" key="4">
    <source>
        <dbReference type="ARBA" id="ARBA00022780"/>
    </source>
</evidence>
<dbReference type="Gene3D" id="6.10.140.1330">
    <property type="match status" value="1"/>
</dbReference>
<feature type="domain" description="Cation/H+ exchanger transmembrane" evidence="8">
    <location>
        <begin position="200"/>
        <end position="291"/>
    </location>
</feature>
<feature type="coiled-coil region" evidence="7">
    <location>
        <begin position="676"/>
        <end position="703"/>
    </location>
</feature>
<keyword evidence="3" id="KW-0812">Transmembrane</keyword>
<evidence type="ECO:0000259" key="8">
    <source>
        <dbReference type="Pfam" id="PF00999"/>
    </source>
</evidence>